<dbReference type="GO" id="GO:0000981">
    <property type="term" value="F:DNA-binding transcription factor activity, RNA polymerase II-specific"/>
    <property type="evidence" value="ECO:0007669"/>
    <property type="project" value="InterPro"/>
</dbReference>
<dbReference type="Pfam" id="PF04082">
    <property type="entry name" value="Fungal_trans"/>
    <property type="match status" value="1"/>
</dbReference>
<proteinExistence type="predicted"/>
<dbReference type="InterPro" id="IPR050987">
    <property type="entry name" value="AtrR-like"/>
</dbReference>
<keyword evidence="2" id="KW-0539">Nucleus</keyword>
<dbReference type="PANTHER" id="PTHR46910:SF18">
    <property type="entry name" value="ZN(II)2CYS6 TRANSCRIPTION FACTOR (EUROFUNG)"/>
    <property type="match status" value="1"/>
</dbReference>
<dbReference type="CDD" id="cd12148">
    <property type="entry name" value="fungal_TF_MHR"/>
    <property type="match status" value="1"/>
</dbReference>
<dbReference type="GO" id="GO:0008270">
    <property type="term" value="F:zinc ion binding"/>
    <property type="evidence" value="ECO:0007669"/>
    <property type="project" value="InterPro"/>
</dbReference>
<feature type="domain" description="Xylanolytic transcriptional activator regulatory" evidence="3">
    <location>
        <begin position="221"/>
        <end position="295"/>
    </location>
</feature>
<dbReference type="GO" id="GO:0006351">
    <property type="term" value="P:DNA-templated transcription"/>
    <property type="evidence" value="ECO:0007669"/>
    <property type="project" value="InterPro"/>
</dbReference>
<name>A0A9P4I3T5_9PEZI</name>
<dbReference type="AlphaFoldDB" id="A0A9P4I3T5"/>
<evidence type="ECO:0000259" key="3">
    <source>
        <dbReference type="SMART" id="SM00906"/>
    </source>
</evidence>
<evidence type="ECO:0000313" key="5">
    <source>
        <dbReference type="Proteomes" id="UP000799772"/>
    </source>
</evidence>
<dbReference type="SMART" id="SM00906">
    <property type="entry name" value="Fungal_trans"/>
    <property type="match status" value="1"/>
</dbReference>
<dbReference type="OrthoDB" id="2123952at2759"/>
<gene>
    <name evidence="4" type="ORF">NA57DRAFT_69364</name>
</gene>
<organism evidence="4 5">
    <name type="scientific">Rhizodiscina lignyota</name>
    <dbReference type="NCBI Taxonomy" id="1504668"/>
    <lineage>
        <taxon>Eukaryota</taxon>
        <taxon>Fungi</taxon>
        <taxon>Dikarya</taxon>
        <taxon>Ascomycota</taxon>
        <taxon>Pezizomycotina</taxon>
        <taxon>Dothideomycetes</taxon>
        <taxon>Pleosporomycetidae</taxon>
        <taxon>Aulographales</taxon>
        <taxon>Rhizodiscinaceae</taxon>
        <taxon>Rhizodiscina</taxon>
    </lineage>
</organism>
<dbReference type="CDD" id="cd00067">
    <property type="entry name" value="GAL4"/>
    <property type="match status" value="1"/>
</dbReference>
<dbReference type="EMBL" id="ML978140">
    <property type="protein sequence ID" value="KAF2092973.1"/>
    <property type="molecule type" value="Genomic_DNA"/>
</dbReference>
<dbReference type="InterPro" id="IPR036864">
    <property type="entry name" value="Zn2-C6_fun-type_DNA-bd_sf"/>
</dbReference>
<reference evidence="4" key="1">
    <citation type="journal article" date="2020" name="Stud. Mycol.">
        <title>101 Dothideomycetes genomes: a test case for predicting lifestyles and emergence of pathogens.</title>
        <authorList>
            <person name="Haridas S."/>
            <person name="Albert R."/>
            <person name="Binder M."/>
            <person name="Bloem J."/>
            <person name="Labutti K."/>
            <person name="Salamov A."/>
            <person name="Andreopoulos B."/>
            <person name="Baker S."/>
            <person name="Barry K."/>
            <person name="Bills G."/>
            <person name="Bluhm B."/>
            <person name="Cannon C."/>
            <person name="Castanera R."/>
            <person name="Culley D."/>
            <person name="Daum C."/>
            <person name="Ezra D."/>
            <person name="Gonzalez J."/>
            <person name="Henrissat B."/>
            <person name="Kuo A."/>
            <person name="Liang C."/>
            <person name="Lipzen A."/>
            <person name="Lutzoni F."/>
            <person name="Magnuson J."/>
            <person name="Mondo S."/>
            <person name="Nolan M."/>
            <person name="Ohm R."/>
            <person name="Pangilinan J."/>
            <person name="Park H.-J."/>
            <person name="Ramirez L."/>
            <person name="Alfaro M."/>
            <person name="Sun H."/>
            <person name="Tritt A."/>
            <person name="Yoshinaga Y."/>
            <person name="Zwiers L.-H."/>
            <person name="Turgeon B."/>
            <person name="Goodwin S."/>
            <person name="Spatafora J."/>
            <person name="Crous P."/>
            <person name="Grigoriev I."/>
        </authorList>
    </citation>
    <scope>NUCLEOTIDE SEQUENCE</scope>
    <source>
        <strain evidence="4">CBS 133067</strain>
    </source>
</reference>
<dbReference type="InterPro" id="IPR007219">
    <property type="entry name" value="XnlR_reg_dom"/>
</dbReference>
<comment type="caution">
    <text evidence="4">The sequence shown here is derived from an EMBL/GenBank/DDBJ whole genome shotgun (WGS) entry which is preliminary data.</text>
</comment>
<evidence type="ECO:0000256" key="2">
    <source>
        <dbReference type="ARBA" id="ARBA00023242"/>
    </source>
</evidence>
<keyword evidence="1" id="KW-0479">Metal-binding</keyword>
<keyword evidence="5" id="KW-1185">Reference proteome</keyword>
<evidence type="ECO:0000313" key="4">
    <source>
        <dbReference type="EMBL" id="KAF2092973.1"/>
    </source>
</evidence>
<dbReference type="PANTHER" id="PTHR46910">
    <property type="entry name" value="TRANSCRIPTION FACTOR PDR1"/>
    <property type="match status" value="1"/>
</dbReference>
<accession>A0A9P4I3T5</accession>
<dbReference type="InterPro" id="IPR001138">
    <property type="entry name" value="Zn2Cys6_DnaBD"/>
</dbReference>
<evidence type="ECO:0000256" key="1">
    <source>
        <dbReference type="ARBA" id="ARBA00022723"/>
    </source>
</evidence>
<sequence length="579" mass="65309">MSKNITQHGNSDGSVRLTNVVERQNTGQIKARRTLRACDFCSGRAKRCRPSHGDPARCQNCVDHGEACTSNRPLKRRGAKPANSRTEPKPPITWTAVPIAPHNMVVSLVEIYFKVVYPIFPFFHEPTLLRDLTERLYLHKRSLFASVMAVCALASARARDGAVFSSKWDLETLKEPQSEVFFSASESAIPLGPMAMSDFDYMRACALLSITAIQYGQSRAMLYYLGLYHTMVETDGLHDESNWPTELDLVEKEERRRLFWSIYTLDVYASIVWGRTVRSREAQSNVLYPSAIDEDINCSLSSDSHPSAISNTEHSYSQNWLYGWNFTTDLYRILEHVLDHFRQTRSENRLSTPIDALFGGSTVSNATVLDVILNMYKSLSRRFKETPAATQVSEHRLNFQTANIAATIQLVRIMLFASEDATVEQRCTVANELLSAFADIPSIYLRAISSPLLHHLAGIGQILGSVFEKGLPESAYQRIRSVLLAMVDLLADLEVGLYWTANASSRIQELVLRIDDYISKERQQMYLSDARSDAVARSNQRDSAVDAATEQEAASPLFQFPSELLDDWSWAFDFNQNLL</sequence>
<dbReference type="Proteomes" id="UP000799772">
    <property type="component" value="Unassembled WGS sequence"/>
</dbReference>
<protein>
    <recommendedName>
        <fullName evidence="3">Xylanolytic transcriptional activator regulatory domain-containing protein</fullName>
    </recommendedName>
</protein>
<dbReference type="SUPFAM" id="SSF57701">
    <property type="entry name" value="Zn2/Cys6 DNA-binding domain"/>
    <property type="match status" value="1"/>
</dbReference>
<dbReference type="GO" id="GO:0003677">
    <property type="term" value="F:DNA binding"/>
    <property type="evidence" value="ECO:0007669"/>
    <property type="project" value="InterPro"/>
</dbReference>